<dbReference type="InterPro" id="IPR013686">
    <property type="entry name" value="Polypept-transport_assoc_ShlB"/>
</dbReference>
<dbReference type="Pfam" id="PF08479">
    <property type="entry name" value="POTRA_2"/>
    <property type="match status" value="1"/>
</dbReference>
<dbReference type="InterPro" id="IPR035251">
    <property type="entry name" value="ShlB_POTRA"/>
</dbReference>
<dbReference type="InterPro" id="IPR051544">
    <property type="entry name" value="TPS_OM_transporter"/>
</dbReference>
<evidence type="ECO:0000256" key="3">
    <source>
        <dbReference type="ARBA" id="ARBA00023237"/>
    </source>
</evidence>
<evidence type="ECO:0000256" key="4">
    <source>
        <dbReference type="SAM" id="MobiDB-lite"/>
    </source>
</evidence>
<proteinExistence type="predicted"/>
<keyword evidence="2" id="KW-0812">Transmembrane</keyword>
<dbReference type="InterPro" id="IPR027282">
    <property type="entry name" value="TPS"/>
</dbReference>
<feature type="region of interest" description="Disordered" evidence="4">
    <location>
        <begin position="1"/>
        <end position="23"/>
    </location>
</feature>
<gene>
    <name evidence="8" type="ORF">C0Z16_36615</name>
</gene>
<keyword evidence="1" id="KW-0472">Membrane</keyword>
<evidence type="ECO:0000256" key="2">
    <source>
        <dbReference type="ARBA" id="ARBA00022692"/>
    </source>
</evidence>
<keyword evidence="9" id="KW-1185">Reference proteome</keyword>
<dbReference type="Gene3D" id="2.40.160.50">
    <property type="entry name" value="membrane protein fhac: a member of the omp85/tpsb transporter family"/>
    <property type="match status" value="1"/>
</dbReference>
<comment type="caution">
    <text evidence="8">The sequence shown here is derived from an EMBL/GenBank/DDBJ whole genome shotgun (WGS) entry which is preliminary data.</text>
</comment>
<dbReference type="PANTHER" id="PTHR34597:SF3">
    <property type="entry name" value="OUTER MEMBRANE TRANSPORTER CDIB"/>
    <property type="match status" value="1"/>
</dbReference>
<evidence type="ECO:0000313" key="8">
    <source>
        <dbReference type="EMBL" id="PMS17292.1"/>
    </source>
</evidence>
<evidence type="ECO:0000313" key="9">
    <source>
        <dbReference type="Proteomes" id="UP000235659"/>
    </source>
</evidence>
<organism evidence="8 9">
    <name type="scientific">Paraburkholderia rhynchosiae</name>
    <dbReference type="NCBI Taxonomy" id="487049"/>
    <lineage>
        <taxon>Bacteria</taxon>
        <taxon>Pseudomonadati</taxon>
        <taxon>Pseudomonadota</taxon>
        <taxon>Betaproteobacteria</taxon>
        <taxon>Burkholderiales</taxon>
        <taxon>Burkholderiaceae</taxon>
        <taxon>Paraburkholderia</taxon>
    </lineage>
</organism>
<evidence type="ECO:0000259" key="7">
    <source>
        <dbReference type="Pfam" id="PF17287"/>
    </source>
</evidence>
<dbReference type="Gene3D" id="3.10.20.310">
    <property type="entry name" value="membrane protein fhac"/>
    <property type="match status" value="1"/>
</dbReference>
<keyword evidence="1" id="KW-1134">Transmembrane beta strand</keyword>
<feature type="domain" description="Polypeptide-transport-associated ShlB-type" evidence="6">
    <location>
        <begin position="31"/>
        <end position="83"/>
    </location>
</feature>
<keyword evidence="3" id="KW-0998">Cell outer membrane</keyword>
<evidence type="ECO:0000256" key="1">
    <source>
        <dbReference type="ARBA" id="ARBA00022452"/>
    </source>
</evidence>
<dbReference type="Pfam" id="PF17287">
    <property type="entry name" value="POTRA_3"/>
    <property type="match status" value="1"/>
</dbReference>
<name>A0ABX4UVC2_9BURK</name>
<evidence type="ECO:0000259" key="5">
    <source>
        <dbReference type="Pfam" id="PF03865"/>
    </source>
</evidence>
<feature type="domain" description="Haemolysin activator HlyB C-terminal" evidence="5">
    <location>
        <begin position="160"/>
        <end position="468"/>
    </location>
</feature>
<dbReference type="PANTHER" id="PTHR34597">
    <property type="entry name" value="SLR1661 PROTEIN"/>
    <property type="match status" value="1"/>
</dbReference>
<dbReference type="Proteomes" id="UP000235659">
    <property type="component" value="Unassembled WGS sequence"/>
</dbReference>
<dbReference type="PIRSF" id="PIRSF029745">
    <property type="entry name" value="FhaC"/>
    <property type="match status" value="1"/>
</dbReference>
<reference evidence="8 9" key="1">
    <citation type="submission" date="2018-01" db="EMBL/GenBank/DDBJ databases">
        <title>Whole genome analyses suggest that Burkholderia sensu lato contains two further novel genera in the rhizoxinica-symbiotica group Mycetohabitans gen. nov., and Trinickia gen. nov.: implications for the evolution of diazotrophy and nodulation in the Burkholderiaceae.</title>
        <authorList>
            <person name="Estrada-de los Santos P."/>
            <person name="Palmer M."/>
            <person name="Chavez-Ramirez B."/>
            <person name="Beukes C."/>
            <person name="Steenkamp E.T."/>
            <person name="Hirsch A.M."/>
            <person name="Manyaka P."/>
            <person name="Maluk M."/>
            <person name="Lafos M."/>
            <person name="Crook M."/>
            <person name="Gross E."/>
            <person name="Simon M.F."/>
            <person name="Bueno dos Reis Junior F."/>
            <person name="Poole P.S."/>
            <person name="Venter S.N."/>
            <person name="James E.K."/>
        </authorList>
    </citation>
    <scope>NUCLEOTIDE SEQUENCE [LARGE SCALE GENOMIC DNA]</scope>
    <source>
        <strain evidence="8 9">WSM 3937</strain>
    </source>
</reference>
<dbReference type="Pfam" id="PF03865">
    <property type="entry name" value="ShlB"/>
    <property type="match status" value="1"/>
</dbReference>
<feature type="domain" description="ShlB POTRA" evidence="7">
    <location>
        <begin position="87"/>
        <end position="155"/>
    </location>
</feature>
<dbReference type="EMBL" id="PNXY01000078">
    <property type="protein sequence ID" value="PMS17292.1"/>
    <property type="molecule type" value="Genomic_DNA"/>
</dbReference>
<evidence type="ECO:0000259" key="6">
    <source>
        <dbReference type="Pfam" id="PF08479"/>
    </source>
</evidence>
<protein>
    <submittedName>
        <fullName evidence="8">Peptide transporter</fullName>
    </submittedName>
</protein>
<accession>A0ABX4UVC2</accession>
<dbReference type="InterPro" id="IPR005565">
    <property type="entry name" value="Hemolysn_activator_HlyB_C"/>
</dbReference>
<sequence length="509" mass="55030">MRQSDQHVGQYPGGPGHRDQHRRARQYAGGITAPFAGQALGSHRLNVLLKRLTDAFVAAGYATTRALLGPQNLGAGTLRIIVEVGRIGAFTVNGQPVHRLKKDERSAGGGWLTDEGYQSAFPAAPGDPLQVSDIDQGVAQINRLRRNQAQVQIQPGQSPGESIIAIANPSGDRLYYNLGVDNYGSASTGVTRYRASVEADNLIGLQESLSLNFVDSLDSNAIVGSLAVPFGRNTFSYTLSDSEYQQVVGTSALEYGRTLSHILGWNYALGRTLTDITSVDATLSWRRTDREINNIELNPQHIAVLRVDGNWLHKFMFNDAPGNATLNAGISQGLPWLEASHDAHAIPRTDAHSQFTKLDATATFTVPLPKFGPGQLAYRGVLGGQFTNVALYGSEQLYLGGMDTVRGFRSGELVGDRGFYSRNEIAWTNLPAWHDGRIEPYMFLDAGKASLIAVSGFPTLAGVGAGLRAQWQWRQRVISGELTVGRAFIQPASLGPRATLVLGTANLFF</sequence>